<protein>
    <submittedName>
        <fullName evidence="1">Uncharacterized protein</fullName>
    </submittedName>
</protein>
<dbReference type="EMBL" id="BGZK01000148">
    <property type="protein sequence ID" value="GBP23161.1"/>
    <property type="molecule type" value="Genomic_DNA"/>
</dbReference>
<dbReference type="AlphaFoldDB" id="A0A4C1U9W3"/>
<comment type="caution">
    <text evidence="1">The sequence shown here is derived from an EMBL/GenBank/DDBJ whole genome shotgun (WGS) entry which is preliminary data.</text>
</comment>
<gene>
    <name evidence="1" type="ORF">EVAR_82323_1</name>
</gene>
<accession>A0A4C1U9W3</accession>
<evidence type="ECO:0000313" key="2">
    <source>
        <dbReference type="Proteomes" id="UP000299102"/>
    </source>
</evidence>
<sequence>MLILARNATKELKIGSLLCGVYVEWNTKGGTLSLGVVMHRSTLPDNASTRRARARAVKELLSAPSCRSIGILVEVRFPYILCSRQDHPLLPTASILHTGNRTL</sequence>
<organism evidence="1 2">
    <name type="scientific">Eumeta variegata</name>
    <name type="common">Bagworm moth</name>
    <name type="synonym">Eumeta japonica</name>
    <dbReference type="NCBI Taxonomy" id="151549"/>
    <lineage>
        <taxon>Eukaryota</taxon>
        <taxon>Metazoa</taxon>
        <taxon>Ecdysozoa</taxon>
        <taxon>Arthropoda</taxon>
        <taxon>Hexapoda</taxon>
        <taxon>Insecta</taxon>
        <taxon>Pterygota</taxon>
        <taxon>Neoptera</taxon>
        <taxon>Endopterygota</taxon>
        <taxon>Lepidoptera</taxon>
        <taxon>Glossata</taxon>
        <taxon>Ditrysia</taxon>
        <taxon>Tineoidea</taxon>
        <taxon>Psychidae</taxon>
        <taxon>Oiketicinae</taxon>
        <taxon>Eumeta</taxon>
    </lineage>
</organism>
<keyword evidence="2" id="KW-1185">Reference proteome</keyword>
<proteinExistence type="predicted"/>
<name>A0A4C1U9W3_EUMVA</name>
<dbReference type="Proteomes" id="UP000299102">
    <property type="component" value="Unassembled WGS sequence"/>
</dbReference>
<reference evidence="1 2" key="1">
    <citation type="journal article" date="2019" name="Commun. Biol.">
        <title>The bagworm genome reveals a unique fibroin gene that provides high tensile strength.</title>
        <authorList>
            <person name="Kono N."/>
            <person name="Nakamura H."/>
            <person name="Ohtoshi R."/>
            <person name="Tomita M."/>
            <person name="Numata K."/>
            <person name="Arakawa K."/>
        </authorList>
    </citation>
    <scope>NUCLEOTIDE SEQUENCE [LARGE SCALE GENOMIC DNA]</scope>
</reference>
<evidence type="ECO:0000313" key="1">
    <source>
        <dbReference type="EMBL" id="GBP23161.1"/>
    </source>
</evidence>